<dbReference type="Proteomes" id="UP001146120">
    <property type="component" value="Unassembled WGS sequence"/>
</dbReference>
<gene>
    <name evidence="1" type="ORF">N0F65_012202</name>
</gene>
<reference evidence="1" key="2">
    <citation type="journal article" date="2023" name="Microbiol Resour">
        <title>Decontamination and Annotation of the Draft Genome Sequence of the Oomycete Lagenidium giganteum ARSEF 373.</title>
        <authorList>
            <person name="Morgan W.R."/>
            <person name="Tartar A."/>
        </authorList>
    </citation>
    <scope>NUCLEOTIDE SEQUENCE</scope>
    <source>
        <strain evidence="1">ARSEF 373</strain>
    </source>
</reference>
<organism evidence="1 2">
    <name type="scientific">Lagenidium giganteum</name>
    <dbReference type="NCBI Taxonomy" id="4803"/>
    <lineage>
        <taxon>Eukaryota</taxon>
        <taxon>Sar</taxon>
        <taxon>Stramenopiles</taxon>
        <taxon>Oomycota</taxon>
        <taxon>Peronosporomycetes</taxon>
        <taxon>Pythiales</taxon>
        <taxon>Pythiaceae</taxon>
    </lineage>
</organism>
<sequence>MLRLWTALADGAASRPVSIMTTDRIVVTADLVMANAKQTLLGATNLTTPLGQYPHAVLREGTVAHVQRTFTADELRAIASPKQEMQASQKFIN</sequence>
<reference evidence="1" key="1">
    <citation type="submission" date="2022-11" db="EMBL/GenBank/DDBJ databases">
        <authorList>
            <person name="Morgan W.R."/>
            <person name="Tartar A."/>
        </authorList>
    </citation>
    <scope>NUCLEOTIDE SEQUENCE</scope>
    <source>
        <strain evidence="1">ARSEF 373</strain>
    </source>
</reference>
<comment type="caution">
    <text evidence="1">The sequence shown here is derived from an EMBL/GenBank/DDBJ whole genome shotgun (WGS) entry which is preliminary data.</text>
</comment>
<protein>
    <submittedName>
        <fullName evidence="1">Uncharacterized protein</fullName>
    </submittedName>
</protein>
<dbReference type="Gene3D" id="2.30.30.100">
    <property type="match status" value="1"/>
</dbReference>
<accession>A0AAV2ZIM0</accession>
<evidence type="ECO:0000313" key="1">
    <source>
        <dbReference type="EMBL" id="DBA04619.1"/>
    </source>
</evidence>
<name>A0AAV2ZIM0_9STRA</name>
<proteinExistence type="predicted"/>
<evidence type="ECO:0000313" key="2">
    <source>
        <dbReference type="Proteomes" id="UP001146120"/>
    </source>
</evidence>
<dbReference type="AlphaFoldDB" id="A0AAV2ZIM0"/>
<dbReference type="EMBL" id="DAKRPA010000006">
    <property type="protein sequence ID" value="DBA04619.1"/>
    <property type="molecule type" value="Genomic_DNA"/>
</dbReference>
<keyword evidence="2" id="KW-1185">Reference proteome</keyword>